<proteinExistence type="predicted"/>
<gene>
    <name evidence="1" type="ORF">CFP56_015686</name>
</gene>
<dbReference type="AlphaFoldDB" id="A0AAW0KPC8"/>
<dbReference type="EMBL" id="PKMF04000246">
    <property type="protein sequence ID" value="KAK7841202.1"/>
    <property type="molecule type" value="Genomic_DNA"/>
</dbReference>
<name>A0AAW0KPC8_QUESU</name>
<comment type="caution">
    <text evidence="1">The sequence shown here is derived from an EMBL/GenBank/DDBJ whole genome shotgun (WGS) entry which is preliminary data.</text>
</comment>
<dbReference type="Proteomes" id="UP000237347">
    <property type="component" value="Unassembled WGS sequence"/>
</dbReference>
<protein>
    <submittedName>
        <fullName evidence="1">Uncharacterized protein</fullName>
    </submittedName>
</protein>
<evidence type="ECO:0000313" key="1">
    <source>
        <dbReference type="EMBL" id="KAK7841202.1"/>
    </source>
</evidence>
<organism evidence="1 2">
    <name type="scientific">Quercus suber</name>
    <name type="common">Cork oak</name>
    <dbReference type="NCBI Taxonomy" id="58331"/>
    <lineage>
        <taxon>Eukaryota</taxon>
        <taxon>Viridiplantae</taxon>
        <taxon>Streptophyta</taxon>
        <taxon>Embryophyta</taxon>
        <taxon>Tracheophyta</taxon>
        <taxon>Spermatophyta</taxon>
        <taxon>Magnoliopsida</taxon>
        <taxon>eudicotyledons</taxon>
        <taxon>Gunneridae</taxon>
        <taxon>Pentapetalae</taxon>
        <taxon>rosids</taxon>
        <taxon>fabids</taxon>
        <taxon>Fagales</taxon>
        <taxon>Fagaceae</taxon>
        <taxon>Quercus</taxon>
    </lineage>
</organism>
<accession>A0AAW0KPC8</accession>
<evidence type="ECO:0000313" key="2">
    <source>
        <dbReference type="Proteomes" id="UP000237347"/>
    </source>
</evidence>
<reference evidence="1 2" key="1">
    <citation type="journal article" date="2018" name="Sci. Data">
        <title>The draft genome sequence of cork oak.</title>
        <authorList>
            <person name="Ramos A.M."/>
            <person name="Usie A."/>
            <person name="Barbosa P."/>
            <person name="Barros P.M."/>
            <person name="Capote T."/>
            <person name="Chaves I."/>
            <person name="Simoes F."/>
            <person name="Abreu I."/>
            <person name="Carrasquinho I."/>
            <person name="Faro C."/>
            <person name="Guimaraes J.B."/>
            <person name="Mendonca D."/>
            <person name="Nobrega F."/>
            <person name="Rodrigues L."/>
            <person name="Saibo N.J.M."/>
            <person name="Varela M.C."/>
            <person name="Egas C."/>
            <person name="Matos J."/>
            <person name="Miguel C.M."/>
            <person name="Oliveira M.M."/>
            <person name="Ricardo C.P."/>
            <person name="Goncalves S."/>
        </authorList>
    </citation>
    <scope>NUCLEOTIDE SEQUENCE [LARGE SCALE GENOMIC DNA]</scope>
    <source>
        <strain evidence="2">cv. HL8</strain>
    </source>
</reference>
<sequence length="62" mass="6927">MAGLNGRVVKLDICSCHASLTEQVVCSPNIFSEQVRYMLMSRLPYFASGMLTLNIFSEQVRA</sequence>
<keyword evidence="2" id="KW-1185">Reference proteome</keyword>